<dbReference type="SUPFAM" id="SSF64182">
    <property type="entry name" value="DHH phosphoesterases"/>
    <property type="match status" value="1"/>
</dbReference>
<dbReference type="InterPro" id="IPR051673">
    <property type="entry name" value="SSDNA_exonuclease_RecJ"/>
</dbReference>
<dbReference type="InterPro" id="IPR001667">
    <property type="entry name" value="DDH_dom"/>
</dbReference>
<keyword evidence="3" id="KW-0540">Nuclease</keyword>
<dbReference type="EMBL" id="QJUE01000002">
    <property type="protein sequence ID" value="PYE03295.1"/>
    <property type="molecule type" value="Genomic_DNA"/>
</dbReference>
<dbReference type="Pfam" id="PF17768">
    <property type="entry name" value="RecJ_OB"/>
    <property type="match status" value="1"/>
</dbReference>
<dbReference type="InterPro" id="IPR004610">
    <property type="entry name" value="RecJ"/>
</dbReference>
<dbReference type="GO" id="GO:0006281">
    <property type="term" value="P:DNA repair"/>
    <property type="evidence" value="ECO:0007669"/>
    <property type="project" value="InterPro"/>
</dbReference>
<organism evidence="9 10">
    <name type="scientific">Prochlorococcus marinus XMU1408</name>
    <dbReference type="NCBI Taxonomy" id="2213228"/>
    <lineage>
        <taxon>Bacteria</taxon>
        <taxon>Bacillati</taxon>
        <taxon>Cyanobacteriota</taxon>
        <taxon>Cyanophyceae</taxon>
        <taxon>Synechococcales</taxon>
        <taxon>Prochlorococcaceae</taxon>
        <taxon>Prochlorococcus</taxon>
    </lineage>
</organism>
<evidence type="ECO:0000256" key="4">
    <source>
        <dbReference type="ARBA" id="ARBA00022801"/>
    </source>
</evidence>
<comment type="caution">
    <text evidence="9">The sequence shown here is derived from an EMBL/GenBank/DDBJ whole genome shotgun (WGS) entry which is preliminary data.</text>
</comment>
<keyword evidence="5 9" id="KW-0269">Exonuclease</keyword>
<evidence type="ECO:0000256" key="3">
    <source>
        <dbReference type="ARBA" id="ARBA00022722"/>
    </source>
</evidence>
<dbReference type="GO" id="GO:0006310">
    <property type="term" value="P:DNA recombination"/>
    <property type="evidence" value="ECO:0007669"/>
    <property type="project" value="InterPro"/>
</dbReference>
<dbReference type="NCBIfam" id="TIGR00644">
    <property type="entry name" value="recJ"/>
    <property type="match status" value="1"/>
</dbReference>
<dbReference type="PANTHER" id="PTHR30255">
    <property type="entry name" value="SINGLE-STRANDED-DNA-SPECIFIC EXONUCLEASE RECJ"/>
    <property type="match status" value="1"/>
</dbReference>
<sequence length="622" mass="70272">MKKWILPKPIDKDEIINCEINYTLQKILTRRGIDVEEELKEFITPSQLPNPNDHFIELDKATKRIIEACQKNETIAICGDYDADGITSTVLLVELFTNLGANAIAFIPSRQNDGYGLNKKIINEIYNKQIKLIITVDNGISALDAIERSNELDIDLIITDHHKIPKNDIDIFALIHPELTPNNSPYKYLAGVGIAYMLAKYICDKLNYNIDQTTAKVLFCIGTVADMAPLVGANRKWLKEYLPRISSTNNNGIKAIISRLGINGIEITSDDIGYKIAPLINAVGRIGDTKLIIDLLTNSSESSVKKLMKECFAIHAERKKLTANIEVEAIEIAQKEYNNNKKFLVITKRDWHPGIIGIVAARILEKFNLPTAILSEAKKNIFTGSIRSNNLLKVNLALDECKEILISHGGHSAAAGFSIKEENIPELNERLNNIAKREMKNCDICKSIKPDAYVCFKDINYDFFRQLMYLGPFGVKNPAPIFWTRKCRVIDLYLIKGNHLKITLDDGSALIEAIHWNSSTKLRKNDLIDIAFYIEMNNWKRLEKLQLNILDIRKYSKIIELQLHNRIYKCELTKNKKIIITNTNGDSITSDLSGSIKKNKKAQNIYVQKILSFAEIALGTAA</sequence>
<dbReference type="InterPro" id="IPR003156">
    <property type="entry name" value="DHHA1_dom"/>
</dbReference>
<dbReference type="Pfam" id="PF02272">
    <property type="entry name" value="DHHA1"/>
    <property type="match status" value="1"/>
</dbReference>
<gene>
    <name evidence="9" type="primary">recJ</name>
    <name evidence="9" type="ORF">DNJ73_05070</name>
</gene>
<evidence type="ECO:0000259" key="6">
    <source>
        <dbReference type="Pfam" id="PF01368"/>
    </source>
</evidence>
<evidence type="ECO:0000313" key="9">
    <source>
        <dbReference type="EMBL" id="PYE03295.1"/>
    </source>
</evidence>
<keyword evidence="4" id="KW-0378">Hydrolase</keyword>
<evidence type="ECO:0000259" key="8">
    <source>
        <dbReference type="Pfam" id="PF17768"/>
    </source>
</evidence>
<dbReference type="AlphaFoldDB" id="A0A318R3F0"/>
<protein>
    <recommendedName>
        <fullName evidence="2">Single-stranded-DNA-specific exonuclease RecJ</fullName>
    </recommendedName>
</protein>
<dbReference type="PANTHER" id="PTHR30255:SF2">
    <property type="entry name" value="SINGLE-STRANDED-DNA-SPECIFIC EXONUCLEASE RECJ"/>
    <property type="match status" value="1"/>
</dbReference>
<feature type="domain" description="DHHA1" evidence="7">
    <location>
        <begin position="340"/>
        <end position="436"/>
    </location>
</feature>
<dbReference type="GO" id="GO:0003676">
    <property type="term" value="F:nucleic acid binding"/>
    <property type="evidence" value="ECO:0007669"/>
    <property type="project" value="InterPro"/>
</dbReference>
<dbReference type="OrthoDB" id="9809852at2"/>
<accession>A0A318R3F0</accession>
<dbReference type="Gene3D" id="3.90.1640.30">
    <property type="match status" value="1"/>
</dbReference>
<evidence type="ECO:0000313" key="10">
    <source>
        <dbReference type="Proteomes" id="UP000247807"/>
    </source>
</evidence>
<dbReference type="Gene3D" id="3.10.310.30">
    <property type="match status" value="1"/>
</dbReference>
<dbReference type="Proteomes" id="UP000247807">
    <property type="component" value="Unassembled WGS sequence"/>
</dbReference>
<dbReference type="InterPro" id="IPR041122">
    <property type="entry name" value="RecJ_OB"/>
</dbReference>
<reference evidence="9 10" key="1">
    <citation type="journal article" date="2018" name="Appl. Environ. Microbiol.">
        <title>Genome rearrangement shapes Prochlorococcus ecological adaptation.</title>
        <authorList>
            <person name="Yan W."/>
            <person name="Wei S."/>
            <person name="Wang Q."/>
            <person name="Xiao X."/>
            <person name="Zeng Q."/>
            <person name="Jiao N."/>
            <person name="Zhang R."/>
        </authorList>
    </citation>
    <scope>NUCLEOTIDE SEQUENCE [LARGE SCALE GENOMIC DNA]</scope>
    <source>
        <strain evidence="9 10">XMU1408</strain>
    </source>
</reference>
<name>A0A318R3F0_PROMR</name>
<feature type="domain" description="RecJ OB" evidence="8">
    <location>
        <begin position="451"/>
        <end position="551"/>
    </location>
</feature>
<proteinExistence type="inferred from homology"/>
<dbReference type="Pfam" id="PF01368">
    <property type="entry name" value="DHH"/>
    <property type="match status" value="1"/>
</dbReference>
<evidence type="ECO:0000256" key="5">
    <source>
        <dbReference type="ARBA" id="ARBA00022839"/>
    </source>
</evidence>
<evidence type="ECO:0000259" key="7">
    <source>
        <dbReference type="Pfam" id="PF02272"/>
    </source>
</evidence>
<dbReference type="GO" id="GO:0008409">
    <property type="term" value="F:5'-3' exonuclease activity"/>
    <property type="evidence" value="ECO:0007669"/>
    <property type="project" value="InterPro"/>
</dbReference>
<dbReference type="InterPro" id="IPR038763">
    <property type="entry name" value="DHH_sf"/>
</dbReference>
<evidence type="ECO:0000256" key="2">
    <source>
        <dbReference type="ARBA" id="ARBA00019841"/>
    </source>
</evidence>
<comment type="similarity">
    <text evidence="1">Belongs to the RecJ family.</text>
</comment>
<feature type="domain" description="DDH" evidence="6">
    <location>
        <begin position="75"/>
        <end position="218"/>
    </location>
</feature>
<evidence type="ECO:0000256" key="1">
    <source>
        <dbReference type="ARBA" id="ARBA00005915"/>
    </source>
</evidence>